<accession>A0ABR6JEN6</accession>
<organism evidence="1 2">
    <name type="scientific">Agrobacterium radiobacter</name>
    <dbReference type="NCBI Taxonomy" id="362"/>
    <lineage>
        <taxon>Bacteria</taxon>
        <taxon>Pseudomonadati</taxon>
        <taxon>Pseudomonadota</taxon>
        <taxon>Alphaproteobacteria</taxon>
        <taxon>Hyphomicrobiales</taxon>
        <taxon>Rhizobiaceae</taxon>
        <taxon>Rhizobium/Agrobacterium group</taxon>
        <taxon>Agrobacterium</taxon>
        <taxon>Agrobacterium tumefaciens complex</taxon>
    </lineage>
</organism>
<proteinExistence type="predicted"/>
<dbReference type="EMBL" id="JACIHP010000010">
    <property type="protein sequence ID" value="MBB4493401.1"/>
    <property type="molecule type" value="Genomic_DNA"/>
</dbReference>
<name>A0ABR6JEN6_AGRRD</name>
<keyword evidence="2" id="KW-1185">Reference proteome</keyword>
<dbReference type="Proteomes" id="UP000534590">
    <property type="component" value="Unassembled WGS sequence"/>
</dbReference>
<evidence type="ECO:0000313" key="2">
    <source>
        <dbReference type="Proteomes" id="UP000534590"/>
    </source>
</evidence>
<evidence type="ECO:0000313" key="1">
    <source>
        <dbReference type="EMBL" id="MBB4493401.1"/>
    </source>
</evidence>
<comment type="caution">
    <text evidence="1">The sequence shown here is derived from an EMBL/GenBank/DDBJ whole genome shotgun (WGS) entry which is preliminary data.</text>
</comment>
<protein>
    <submittedName>
        <fullName evidence="1">Uncharacterized protein</fullName>
    </submittedName>
</protein>
<sequence length="136" mass="14581">MRFTDKVSLLPLHAQAHLYLDGITVAKVIQAGLDKTFTIDRVLIVIPAISSPEPHAAPDMIIAAGEAHALDIDPRPFKELIVEIAMGAVKQALVILPRAFMVKGHTETASQALSTVEADTGAECIGKRIEIDIGIH</sequence>
<reference evidence="1 2" key="1">
    <citation type="submission" date="2020-08" db="EMBL/GenBank/DDBJ databases">
        <title>Genomic Encyclopedia of Type Strains, Phase IV (KMG-V): Genome sequencing to study the core and pangenomes of soil and plant-associated prokaryotes.</title>
        <authorList>
            <person name="Whitman W."/>
        </authorList>
    </citation>
    <scope>NUCLEOTIDE SEQUENCE [LARGE SCALE GENOMIC DNA]</scope>
    <source>
        <strain evidence="1 2">SEMIA 461</strain>
    </source>
</reference>
<gene>
    <name evidence="1" type="ORF">GGE40_005253</name>
</gene>